<dbReference type="GeneID" id="9797801"/>
<accession>A0A6A5FWV2</accession>
<organism evidence="4 5">
    <name type="scientific">Caenorhabditis remanei</name>
    <name type="common">Caenorhabditis vulgaris</name>
    <dbReference type="NCBI Taxonomy" id="31234"/>
    <lineage>
        <taxon>Eukaryota</taxon>
        <taxon>Metazoa</taxon>
        <taxon>Ecdysozoa</taxon>
        <taxon>Nematoda</taxon>
        <taxon>Chromadorea</taxon>
        <taxon>Rhabditida</taxon>
        <taxon>Rhabditina</taxon>
        <taxon>Rhabditomorpha</taxon>
        <taxon>Rhabditoidea</taxon>
        <taxon>Rhabditidae</taxon>
        <taxon>Peloderinae</taxon>
        <taxon>Caenorhabditis</taxon>
    </lineage>
</organism>
<dbReference type="AlphaFoldDB" id="A0A6A5FWV2"/>
<evidence type="ECO:0000256" key="3">
    <source>
        <dbReference type="SAM" id="SignalP"/>
    </source>
</evidence>
<keyword evidence="2" id="KW-0472">Membrane</keyword>
<evidence type="ECO:0000313" key="4">
    <source>
        <dbReference type="EMBL" id="KAF1747033.1"/>
    </source>
</evidence>
<gene>
    <name evidence="4" type="ORF">GCK72_023491</name>
</gene>
<dbReference type="KEGG" id="crq:GCK72_023491"/>
<sequence length="278" mass="31174">MILKQSVLILFFLTAISAWGVTTPKPEIKYHRCSSCATGGFVLKKWLMQHSESGQSMGWIDWRGTDCADGLVFIVACINSCVTITVEKKIAEELYVYQGTMEECSDDLIHSSPDLPNHGENFKAFYEDAVFVATRMGHKITYNFTRKSFIDLHDEGVEQRHKVDDQVYITSSGVMKVTDFTTMDYVTAVAVVISFFIIIGACKVICCKSSSVPKTEPIFLNGENAELVPLEPNNNELPDELDDDDDVKENVEKKSETKKDVENDNDEKENKKTGDSPV</sequence>
<keyword evidence="2" id="KW-0812">Transmembrane</keyword>
<dbReference type="CTD" id="9797801"/>
<evidence type="ECO:0000313" key="5">
    <source>
        <dbReference type="Proteomes" id="UP000483820"/>
    </source>
</evidence>
<dbReference type="PANTHER" id="PTHR35178:SF5">
    <property type="entry name" value="PROTEIN CBG01935"/>
    <property type="match status" value="1"/>
</dbReference>
<name>A0A6A5FWV2_CAERE</name>
<reference evidence="4 5" key="1">
    <citation type="submission" date="2019-12" db="EMBL/GenBank/DDBJ databases">
        <title>Chromosome-level assembly of the Caenorhabditis remanei genome.</title>
        <authorList>
            <person name="Teterina A.A."/>
            <person name="Willis J.H."/>
            <person name="Phillips P.C."/>
        </authorList>
    </citation>
    <scope>NUCLEOTIDE SEQUENCE [LARGE SCALE GENOMIC DNA]</scope>
    <source>
        <strain evidence="4 5">PX506</strain>
        <tissue evidence="4">Whole organism</tissue>
    </source>
</reference>
<keyword evidence="2" id="KW-1133">Transmembrane helix</keyword>
<feature type="compositionally biased region" description="Basic and acidic residues" evidence="1">
    <location>
        <begin position="248"/>
        <end position="278"/>
    </location>
</feature>
<feature type="compositionally biased region" description="Acidic residues" evidence="1">
    <location>
        <begin position="237"/>
        <end position="247"/>
    </location>
</feature>
<dbReference type="PANTHER" id="PTHR35178">
    <property type="entry name" value="FOLATE RECEPTOR HOMOLOG-RELATED"/>
    <property type="match status" value="1"/>
</dbReference>
<feature type="region of interest" description="Disordered" evidence="1">
    <location>
        <begin position="229"/>
        <end position="278"/>
    </location>
</feature>
<feature type="transmembrane region" description="Helical" evidence="2">
    <location>
        <begin position="185"/>
        <end position="206"/>
    </location>
</feature>
<comment type="caution">
    <text evidence="4">The sequence shown here is derived from an EMBL/GenBank/DDBJ whole genome shotgun (WGS) entry which is preliminary data.</text>
</comment>
<evidence type="ECO:0000256" key="2">
    <source>
        <dbReference type="SAM" id="Phobius"/>
    </source>
</evidence>
<proteinExistence type="predicted"/>
<dbReference type="EMBL" id="WUAV01000006">
    <property type="protein sequence ID" value="KAF1747033.1"/>
    <property type="molecule type" value="Genomic_DNA"/>
</dbReference>
<feature type="chain" id="PRO_5025469410" evidence="3">
    <location>
        <begin position="19"/>
        <end position="278"/>
    </location>
</feature>
<feature type="signal peptide" evidence="3">
    <location>
        <begin position="1"/>
        <end position="18"/>
    </location>
</feature>
<evidence type="ECO:0000256" key="1">
    <source>
        <dbReference type="SAM" id="MobiDB-lite"/>
    </source>
</evidence>
<protein>
    <submittedName>
        <fullName evidence="4">Uncharacterized protein</fullName>
    </submittedName>
</protein>
<dbReference type="RefSeq" id="XP_003102649.2">
    <property type="nucleotide sequence ID" value="XM_003102601.2"/>
</dbReference>
<keyword evidence="3" id="KW-0732">Signal</keyword>
<dbReference type="Proteomes" id="UP000483820">
    <property type="component" value="Chromosome X"/>
</dbReference>